<dbReference type="EMBL" id="CP004078">
    <property type="protein sequence ID" value="AHV96626.1"/>
    <property type="molecule type" value="Genomic_DNA"/>
</dbReference>
<comment type="similarity">
    <text evidence="1">Belongs to the CapA family.</text>
</comment>
<dbReference type="PATRIC" id="fig|1268072.3.peg.1766"/>
<dbReference type="Pfam" id="PF09587">
    <property type="entry name" value="PGA_cap"/>
    <property type="match status" value="1"/>
</dbReference>
<evidence type="ECO:0000313" key="4">
    <source>
        <dbReference type="EMBL" id="AHV96626.1"/>
    </source>
</evidence>
<feature type="chain" id="PRO_5039354050" evidence="2">
    <location>
        <begin position="20"/>
        <end position="350"/>
    </location>
</feature>
<evidence type="ECO:0000256" key="2">
    <source>
        <dbReference type="SAM" id="SignalP"/>
    </source>
</evidence>
<feature type="domain" description="Capsule synthesis protein CapA" evidence="3">
    <location>
        <begin position="37"/>
        <end position="276"/>
    </location>
</feature>
<evidence type="ECO:0000259" key="3">
    <source>
        <dbReference type="SMART" id="SM00854"/>
    </source>
</evidence>
<organism evidence="4 5">
    <name type="scientific">Paenibacillus sabinae T27</name>
    <dbReference type="NCBI Taxonomy" id="1268072"/>
    <lineage>
        <taxon>Bacteria</taxon>
        <taxon>Bacillati</taxon>
        <taxon>Bacillota</taxon>
        <taxon>Bacilli</taxon>
        <taxon>Bacillales</taxon>
        <taxon>Paenibacillaceae</taxon>
        <taxon>Paenibacillus</taxon>
    </lineage>
</organism>
<dbReference type="OrthoDB" id="9810906at2"/>
<accession>X4ZAE0</accession>
<dbReference type="eggNOG" id="COG2843">
    <property type="taxonomic scope" value="Bacteria"/>
</dbReference>
<dbReference type="Gene3D" id="3.60.21.10">
    <property type="match status" value="1"/>
</dbReference>
<dbReference type="KEGG" id="psab:PSAB_08470"/>
<dbReference type="SMART" id="SM00854">
    <property type="entry name" value="PGA_cap"/>
    <property type="match status" value="1"/>
</dbReference>
<dbReference type="InterPro" id="IPR019079">
    <property type="entry name" value="Capsule_synth_CapA"/>
</dbReference>
<dbReference type="STRING" id="1268072.PSAB_08470"/>
<dbReference type="PANTHER" id="PTHR33393:SF13">
    <property type="entry name" value="PGA BIOSYNTHESIS PROTEIN CAPA"/>
    <property type="match status" value="1"/>
</dbReference>
<gene>
    <name evidence="4" type="ORF">PSAB_08470</name>
</gene>
<evidence type="ECO:0000313" key="5">
    <source>
        <dbReference type="Proteomes" id="UP000019772"/>
    </source>
</evidence>
<feature type="signal peptide" evidence="2">
    <location>
        <begin position="1"/>
        <end position="19"/>
    </location>
</feature>
<dbReference type="PANTHER" id="PTHR33393">
    <property type="entry name" value="POLYGLUTAMINE SYNTHESIS ACCESSORY PROTEIN RV0574C-RELATED"/>
    <property type="match status" value="1"/>
</dbReference>
<dbReference type="HOGENOM" id="CLU_038823_2_2_9"/>
<dbReference type="AlphaFoldDB" id="X4ZAE0"/>
<dbReference type="RefSeq" id="WP_025334171.1">
    <property type="nucleotide sequence ID" value="NZ_CP004078.1"/>
</dbReference>
<dbReference type="InterPro" id="IPR029052">
    <property type="entry name" value="Metallo-depent_PP-like"/>
</dbReference>
<dbReference type="Proteomes" id="UP000019772">
    <property type="component" value="Chromosome"/>
</dbReference>
<reference evidence="4 5" key="1">
    <citation type="journal article" date="2014" name="PLoS Genet.">
        <title>Comparative Genomic Analysis of N2-Fixing and Non-N2-Fixing Paenibacillus spp.: Organization, Evolution and Expression of the Nitrogen Fixation Genes.</title>
        <authorList>
            <person name="Xie J.B."/>
            <person name="Du Z."/>
            <person name="Bai L."/>
            <person name="Tian C."/>
            <person name="Zhang Y."/>
            <person name="Xie J.Y."/>
            <person name="Wang T."/>
            <person name="Liu X."/>
            <person name="Chen X."/>
            <person name="Cheng Q."/>
            <person name="Chen S."/>
            <person name="Li J."/>
        </authorList>
    </citation>
    <scope>NUCLEOTIDE SEQUENCE [LARGE SCALE GENOMIC DNA]</scope>
    <source>
        <strain evidence="4 5">T27</strain>
    </source>
</reference>
<sequence>MRRLPLFFIIILLALSIPAGTEASAVNRTADAASDIKLVFAGDILLDGYVGDQIAKYGVNYPFVKVAPLLQKADVAFANLETPVSTKGQAAKKTFVFRSKPGTLAGLQYAGIDGVTVANNHILDYGQAGMLDTLSNLDKYGIGRTGAGKDVEEAFKPYIKTVNGQKIAILGVSRVLSDSSWYAGKNKPGAASAYTPEPLLGKIKQSAKTNDFTVVYIHWNQEFKDYPEKYARVLARQMIDSGADLIIGAHSHCLMGIEYYKHKPIFYSLGNFVFNRSTRGGDKTLDSMLANFRIAGNKLSASVTPVKIVHGQPVFMGANYNKKIIQLLKERSFNAVVDSKGQVSERTAGA</sequence>
<protein>
    <submittedName>
        <fullName evidence="4">Capsule synthesis protein CapA</fullName>
    </submittedName>
</protein>
<dbReference type="InterPro" id="IPR052169">
    <property type="entry name" value="CW_Biosynth-Accessory"/>
</dbReference>
<dbReference type="SUPFAM" id="SSF56300">
    <property type="entry name" value="Metallo-dependent phosphatases"/>
    <property type="match status" value="1"/>
</dbReference>
<name>X4ZAE0_9BACL</name>
<keyword evidence="5" id="KW-1185">Reference proteome</keyword>
<evidence type="ECO:0000256" key="1">
    <source>
        <dbReference type="ARBA" id="ARBA00005662"/>
    </source>
</evidence>
<proteinExistence type="inferred from homology"/>
<keyword evidence="2" id="KW-0732">Signal</keyword>
<dbReference type="CDD" id="cd07381">
    <property type="entry name" value="MPP_CapA"/>
    <property type="match status" value="1"/>
</dbReference>